<evidence type="ECO:0000313" key="1">
    <source>
        <dbReference type="EMBL" id="CAB3681330.1"/>
    </source>
</evidence>
<protein>
    <submittedName>
        <fullName evidence="1">Uncharacterized protein</fullName>
    </submittedName>
</protein>
<evidence type="ECO:0000313" key="2">
    <source>
        <dbReference type="Proteomes" id="UP000494269"/>
    </source>
</evidence>
<reference evidence="1 2" key="1">
    <citation type="submission" date="2020-04" db="EMBL/GenBank/DDBJ databases">
        <authorList>
            <person name="De Canck E."/>
        </authorList>
    </citation>
    <scope>NUCLEOTIDE SEQUENCE [LARGE SCALE GENOMIC DNA]</scope>
    <source>
        <strain evidence="1 2">LMG 3441</strain>
    </source>
</reference>
<accession>A0A6S6ZMA1</accession>
<name>A0A6S6ZMA1_9BURK</name>
<dbReference type="AlphaFoldDB" id="A0A6S6ZMA1"/>
<dbReference type="EMBL" id="CADIJQ010000001">
    <property type="protein sequence ID" value="CAB3681330.1"/>
    <property type="molecule type" value="Genomic_DNA"/>
</dbReference>
<sequence length="376" mass="41387">MTEQNNAALDLGTSSGGRAYIAEYFATQLRRHDFARYINSTLAADFACALAQHLSKLRAEGDERAAVDSCGFVAVKRSAVDWLKDKFPLLTIKAGLCERIGGRLYTITRLMADHDAALASTLAFKGQNPRFIRLPESLKATVAALASAPVDPEIAEVDFLVRVLDNLDTWRAEDWNELLERRPAILALLRPMVRASAPVAGEAQPVAWRAVWTLPTPGATAWCDARKAAPPDETELLAKGYSLELAYAAPQASEAVRVQQLEAARNGAIEEVITLLENHITVSHFEFCDSPEGPTNLIVSRSGQEVMTEAIAAIRALKTQADKDGGKELPTSSWEADWEKFIAWHMRQFGVFDPTNPEHNGHRISWQAGVKSKERQ</sequence>
<dbReference type="RefSeq" id="WP_175169341.1">
    <property type="nucleotide sequence ID" value="NZ_CADIJQ010000001.1"/>
</dbReference>
<proteinExistence type="predicted"/>
<dbReference type="Proteomes" id="UP000494269">
    <property type="component" value="Unassembled WGS sequence"/>
</dbReference>
<gene>
    <name evidence="1" type="ORF">LMG3441_01612</name>
</gene>
<organism evidence="1 2">
    <name type="scientific">Achromobacter kerstersii</name>
    <dbReference type="NCBI Taxonomy" id="1353890"/>
    <lineage>
        <taxon>Bacteria</taxon>
        <taxon>Pseudomonadati</taxon>
        <taxon>Pseudomonadota</taxon>
        <taxon>Betaproteobacteria</taxon>
        <taxon>Burkholderiales</taxon>
        <taxon>Alcaligenaceae</taxon>
        <taxon>Achromobacter</taxon>
    </lineage>
</organism>
<keyword evidence="2" id="KW-1185">Reference proteome</keyword>